<dbReference type="KEGG" id="sacz:AOT14_25710"/>
<evidence type="ECO:0000256" key="9">
    <source>
        <dbReference type="ARBA" id="ARBA00023012"/>
    </source>
</evidence>
<dbReference type="InterPro" id="IPR003661">
    <property type="entry name" value="HisK_dim/P_dom"/>
</dbReference>
<proteinExistence type="predicted"/>
<dbReference type="InterPro" id="IPR036097">
    <property type="entry name" value="HisK_dim/P_sf"/>
</dbReference>
<keyword evidence="7 10" id="KW-0418">Kinase</keyword>
<dbReference type="OrthoDB" id="9121563at2"/>
<keyword evidence="8" id="KW-1133">Transmembrane helix</keyword>
<evidence type="ECO:0000256" key="6">
    <source>
        <dbReference type="ARBA" id="ARBA00022692"/>
    </source>
</evidence>
<dbReference type="EC" id="2.7.13.3" evidence="3"/>
<dbReference type="EMBL" id="CP012900">
    <property type="protein sequence ID" value="ALJ28933.1"/>
    <property type="molecule type" value="Genomic_DNA"/>
</dbReference>
<comment type="subcellular location">
    <subcellularLocation>
        <location evidence="2">Membrane</location>
    </subcellularLocation>
</comment>
<sequence length="425" mass="46834">MKRRTLRRKLLVWLASYLALLTLVVFSAANYVHERAEHSVWRALLNSELDSVIASKRTDPDYRWQDSDTLHFFSDHDAHGIPDMLAHLKPGLHDGVRLEGHRSAVMVRHTSDFGRTMLVLDITDFAELEHFITRWAVLAGIAMVVVTLLMAWVGMNRLVRPLAGLAADIAGLQPERSGQRVQVTARGSAEMEVIADSVNDYLERNERFVERERAFISTASHELRTPIAVITGAAELALEQPGLPPRARQQLLRVCSTASSMEQLIQLMLVLAREPARLAALSEPLALEQLLPEIVADHAYLASGKELSVEVVDVAPCTIVAPVGVVQAAVGNLLRNAMENSDRGVIRLWLTPQAVVTIEDPGHGMSPEEVAVAYAKTARGERNMRTGIGLDLIGRLCEHLGWKLDIHSGPQRGTRVTLDMGASLP</sequence>
<organism evidence="10 11">
    <name type="scientific">Stenotrophomonas acidaminiphila</name>
    <dbReference type="NCBI Taxonomy" id="128780"/>
    <lineage>
        <taxon>Bacteria</taxon>
        <taxon>Pseudomonadati</taxon>
        <taxon>Pseudomonadota</taxon>
        <taxon>Gammaproteobacteria</taxon>
        <taxon>Lysobacterales</taxon>
        <taxon>Lysobacteraceae</taxon>
        <taxon>Stenotrophomonas</taxon>
    </lineage>
</organism>
<gene>
    <name evidence="10" type="ORF">AOT14_25710</name>
</gene>
<name>A0A0R0EA40_9GAMM</name>
<dbReference type="PROSITE" id="PS50885">
    <property type="entry name" value="HAMP"/>
    <property type="match status" value="1"/>
</dbReference>
<evidence type="ECO:0000256" key="7">
    <source>
        <dbReference type="ARBA" id="ARBA00022777"/>
    </source>
</evidence>
<keyword evidence="4" id="KW-0597">Phosphoprotein</keyword>
<dbReference type="PATRIC" id="fig|128780.6.peg.2595"/>
<dbReference type="Gene3D" id="3.30.565.10">
    <property type="entry name" value="Histidine kinase-like ATPase, C-terminal domain"/>
    <property type="match status" value="1"/>
</dbReference>
<keyword evidence="11" id="KW-1185">Reference proteome</keyword>
<accession>A0A0R0EA40</accession>
<dbReference type="SMART" id="SM00387">
    <property type="entry name" value="HATPase_c"/>
    <property type="match status" value="1"/>
</dbReference>
<evidence type="ECO:0000256" key="4">
    <source>
        <dbReference type="ARBA" id="ARBA00022553"/>
    </source>
</evidence>
<dbReference type="PANTHER" id="PTHR45436">
    <property type="entry name" value="SENSOR HISTIDINE KINASE YKOH"/>
    <property type="match status" value="1"/>
</dbReference>
<evidence type="ECO:0000256" key="8">
    <source>
        <dbReference type="ARBA" id="ARBA00022989"/>
    </source>
</evidence>
<protein>
    <recommendedName>
        <fullName evidence="3">histidine kinase</fullName>
        <ecNumber evidence="3">2.7.13.3</ecNumber>
    </recommendedName>
</protein>
<dbReference type="RefSeq" id="WP_054666977.1">
    <property type="nucleotide sequence ID" value="NZ_CP043570.1"/>
</dbReference>
<evidence type="ECO:0000256" key="1">
    <source>
        <dbReference type="ARBA" id="ARBA00000085"/>
    </source>
</evidence>
<dbReference type="AlphaFoldDB" id="A0A0R0EA40"/>
<dbReference type="PANTHER" id="PTHR45436:SF16">
    <property type="entry name" value="HISTIDINE KINASE"/>
    <property type="match status" value="1"/>
</dbReference>
<dbReference type="InterPro" id="IPR036890">
    <property type="entry name" value="HATPase_C_sf"/>
</dbReference>
<evidence type="ECO:0000313" key="11">
    <source>
        <dbReference type="Proteomes" id="UP000061010"/>
    </source>
</evidence>
<keyword evidence="5" id="KW-0808">Transferase</keyword>
<dbReference type="GO" id="GO:0000155">
    <property type="term" value="F:phosphorelay sensor kinase activity"/>
    <property type="evidence" value="ECO:0007669"/>
    <property type="project" value="InterPro"/>
</dbReference>
<evidence type="ECO:0000256" key="5">
    <source>
        <dbReference type="ARBA" id="ARBA00022679"/>
    </source>
</evidence>
<comment type="catalytic activity">
    <reaction evidence="1">
        <text>ATP + protein L-histidine = ADP + protein N-phospho-L-histidine.</text>
        <dbReference type="EC" id="2.7.13.3"/>
    </reaction>
</comment>
<dbReference type="Gene3D" id="1.10.287.130">
    <property type="match status" value="1"/>
</dbReference>
<dbReference type="Pfam" id="PF02518">
    <property type="entry name" value="HATPase_c"/>
    <property type="match status" value="1"/>
</dbReference>
<dbReference type="PROSITE" id="PS50109">
    <property type="entry name" value="HIS_KIN"/>
    <property type="match status" value="1"/>
</dbReference>
<dbReference type="CDD" id="cd00082">
    <property type="entry name" value="HisKA"/>
    <property type="match status" value="1"/>
</dbReference>
<dbReference type="InterPro" id="IPR005467">
    <property type="entry name" value="His_kinase_dom"/>
</dbReference>
<evidence type="ECO:0000256" key="2">
    <source>
        <dbReference type="ARBA" id="ARBA00004370"/>
    </source>
</evidence>
<evidence type="ECO:0000313" key="10">
    <source>
        <dbReference type="EMBL" id="ALJ28933.1"/>
    </source>
</evidence>
<dbReference type="InterPro" id="IPR050428">
    <property type="entry name" value="TCS_sensor_his_kinase"/>
</dbReference>
<evidence type="ECO:0000256" key="3">
    <source>
        <dbReference type="ARBA" id="ARBA00012438"/>
    </source>
</evidence>
<dbReference type="Pfam" id="PF00512">
    <property type="entry name" value="HisKA"/>
    <property type="match status" value="1"/>
</dbReference>
<dbReference type="Proteomes" id="UP000061010">
    <property type="component" value="Chromosome"/>
</dbReference>
<dbReference type="InterPro" id="IPR003660">
    <property type="entry name" value="HAMP_dom"/>
</dbReference>
<keyword evidence="6" id="KW-0812">Transmembrane</keyword>
<dbReference type="SUPFAM" id="SSF55874">
    <property type="entry name" value="ATPase domain of HSP90 chaperone/DNA topoisomerase II/histidine kinase"/>
    <property type="match status" value="1"/>
</dbReference>
<reference evidence="10 11" key="1">
    <citation type="journal article" date="2015" name="Genome Announc.">
        <title>Complete Genome Sequencing of Stenotrophomonas acidaminiphila ZAC14D2_NAIMI4_2, a Multidrug-Resistant Strain Isolated from Sediments of a Polluted River in Mexico, Uncovers New Antibiotic Resistance Genes and a Novel Class-II Lasso Peptide Biosynthesis Gene Cluster.</title>
        <authorList>
            <person name="Vinuesa P."/>
            <person name="Ochoa-Sanchez L.E."/>
        </authorList>
    </citation>
    <scope>NUCLEOTIDE SEQUENCE [LARGE SCALE GENOMIC DNA]</scope>
    <source>
        <strain evidence="10 11">ZAC14D2_NAIMI4_2</strain>
    </source>
</reference>
<keyword evidence="8" id="KW-0472">Membrane</keyword>
<keyword evidence="9" id="KW-0902">Two-component regulatory system</keyword>
<dbReference type="SUPFAM" id="SSF47384">
    <property type="entry name" value="Homodimeric domain of signal transducing histidine kinase"/>
    <property type="match status" value="1"/>
</dbReference>
<dbReference type="GO" id="GO:0005886">
    <property type="term" value="C:plasma membrane"/>
    <property type="evidence" value="ECO:0007669"/>
    <property type="project" value="TreeGrafter"/>
</dbReference>
<dbReference type="SMART" id="SM00388">
    <property type="entry name" value="HisKA"/>
    <property type="match status" value="1"/>
</dbReference>
<dbReference type="InterPro" id="IPR003594">
    <property type="entry name" value="HATPase_dom"/>
</dbReference>